<dbReference type="OrthoDB" id="3518533at2759"/>
<protein>
    <recommendedName>
        <fullName evidence="2">DUF7907 domain-containing protein</fullName>
    </recommendedName>
</protein>
<dbReference type="InterPro" id="IPR057229">
    <property type="entry name" value="DUF7907"/>
</dbReference>
<keyword evidence="1" id="KW-0732">Signal</keyword>
<dbReference type="OMA" id="VASINWS"/>
<dbReference type="InParanoid" id="E9E5E3"/>
<evidence type="ECO:0000259" key="2">
    <source>
        <dbReference type="Pfam" id="PF25484"/>
    </source>
</evidence>
<feature type="chain" id="PRO_5003238887" description="DUF7907 domain-containing protein" evidence="1">
    <location>
        <begin position="17"/>
        <end position="238"/>
    </location>
</feature>
<evidence type="ECO:0000256" key="1">
    <source>
        <dbReference type="SAM" id="SignalP"/>
    </source>
</evidence>
<feature type="signal peptide" evidence="1">
    <location>
        <begin position="1"/>
        <end position="16"/>
    </location>
</feature>
<dbReference type="Pfam" id="PF25484">
    <property type="entry name" value="DUF7907"/>
    <property type="match status" value="1"/>
</dbReference>
<dbReference type="AlphaFoldDB" id="E9E5E3"/>
<reference evidence="3 4" key="1">
    <citation type="journal article" date="2011" name="PLoS Genet.">
        <title>Genome sequencing and comparative transcriptomics of the model entomopathogenic fungi Metarhizium anisopliae and M. acridum.</title>
        <authorList>
            <person name="Gao Q."/>
            <person name="Jin K."/>
            <person name="Ying S.H."/>
            <person name="Zhang Y."/>
            <person name="Xiao G."/>
            <person name="Shang Y."/>
            <person name="Duan Z."/>
            <person name="Hu X."/>
            <person name="Xie X.Q."/>
            <person name="Zhou G."/>
            <person name="Peng G."/>
            <person name="Luo Z."/>
            <person name="Huang W."/>
            <person name="Wang B."/>
            <person name="Fang W."/>
            <person name="Wang S."/>
            <person name="Zhong Y."/>
            <person name="Ma L.J."/>
            <person name="St Leger R.J."/>
            <person name="Zhao G.P."/>
            <person name="Pei Y."/>
            <person name="Feng M.G."/>
            <person name="Xia Y."/>
            <person name="Wang C."/>
        </authorList>
    </citation>
    <scope>NUCLEOTIDE SEQUENCE [LARGE SCALE GENOMIC DNA]</scope>
    <source>
        <strain evidence="3 4">CQMa 102</strain>
    </source>
</reference>
<keyword evidence="4" id="KW-1185">Reference proteome</keyword>
<sequence length="238" mass="25488">MLISVAALSLIGLTAASPLGERQVVPNYPSKSTSKGFHLVVNVTDPSKDFQPPVHNTYVSSIHVGAGLALVGQSAGTGSGYIFYQNGTVAEQRYSQSNVLSDGGAPLFPSGLKLVKDPNSQTVSTAHLDAGPGQAGIGITRFPVPYAFLYPDTWVACNESLHYYRDTYFVILKQAEATIGNDGLIHRKIPDGCAPVRLVPECTQLNDLPADSISSHKYALDSECYPDVKSLDWTQYGP</sequence>
<evidence type="ECO:0000313" key="3">
    <source>
        <dbReference type="EMBL" id="EFY88826.1"/>
    </source>
</evidence>
<dbReference type="EMBL" id="GL698506">
    <property type="protein sequence ID" value="EFY88826.1"/>
    <property type="molecule type" value="Genomic_DNA"/>
</dbReference>
<name>E9E5E3_METAQ</name>
<evidence type="ECO:0000313" key="4">
    <source>
        <dbReference type="Proteomes" id="UP000002499"/>
    </source>
</evidence>
<feature type="domain" description="DUF7907" evidence="2">
    <location>
        <begin position="34"/>
        <end position="202"/>
    </location>
</feature>
<dbReference type="Proteomes" id="UP000002499">
    <property type="component" value="Unassembled WGS sequence"/>
</dbReference>
<organism evidence="4">
    <name type="scientific">Metarhizium acridum (strain CQMa 102)</name>
    <dbReference type="NCBI Taxonomy" id="655827"/>
    <lineage>
        <taxon>Eukaryota</taxon>
        <taxon>Fungi</taxon>
        <taxon>Dikarya</taxon>
        <taxon>Ascomycota</taxon>
        <taxon>Pezizomycotina</taxon>
        <taxon>Sordariomycetes</taxon>
        <taxon>Hypocreomycetidae</taxon>
        <taxon>Hypocreales</taxon>
        <taxon>Clavicipitaceae</taxon>
        <taxon>Metarhizium</taxon>
    </lineage>
</organism>
<proteinExistence type="predicted"/>
<dbReference type="eggNOG" id="ENOG502RJN7">
    <property type="taxonomic scope" value="Eukaryota"/>
</dbReference>
<gene>
    <name evidence="3" type="ORF">MAC_05091</name>
</gene>
<accession>E9E5E3</accession>
<dbReference type="HOGENOM" id="CLU_102302_0_0_1"/>